<protein>
    <recommendedName>
        <fullName evidence="7">Transmembrane protein</fullName>
    </recommendedName>
</protein>
<reference evidence="4 6" key="1">
    <citation type="submission" date="2024-02" db="EMBL/GenBank/DDBJ databases">
        <authorList>
            <person name="Chen Y."/>
            <person name="Shah S."/>
            <person name="Dougan E. K."/>
            <person name="Thang M."/>
            <person name="Chan C."/>
        </authorList>
    </citation>
    <scope>NUCLEOTIDE SEQUENCE [LARGE SCALE GENOMIC DNA]</scope>
</reference>
<proteinExistence type="predicted"/>
<evidence type="ECO:0000313" key="4">
    <source>
        <dbReference type="EMBL" id="CAK8999718.1"/>
    </source>
</evidence>
<feature type="region of interest" description="Disordered" evidence="1">
    <location>
        <begin position="531"/>
        <end position="555"/>
    </location>
</feature>
<feature type="signal peptide" evidence="3">
    <location>
        <begin position="1"/>
        <end position="30"/>
    </location>
</feature>
<sequence>MAQNLQNSWPFAMRPLPWCYLVALCACAEGQLDVRLSRWLQATSAVPSQEAELAEVRREEFSEEGQGVSYTLLSTTAFSLMAVYLVNWNDDDVRRYAWDVISMALSIFTSLLAFVNLTNWLEGLVNADADVGVRCMLGYSMFILWFGALLVAIGFSSGVLCSTIPDEEFEMEDWVVEDEMLTSHKDLVDASRIVYKRWGRAIATDDDNHPVFCRQRNLAMEEIEGRMRSLLVFFSHTTAFAATYAGVALMHVSFFAQNALCSLLAVVINLLGVFLAFRFAELFTCRGKMEKLVDLFFEAVDDAEIDVLGLSASYLLVSCLAFGITGMQSNFELYQMPSSLSLNRALAIFASGLAILVLSVVLVVTWRRKPNETAWRTKTRELSQSALSLVFSWCAVRSVQWTIVDLCKKQVVTLLPASLVVLLASALTMSAASFVLILPLDKIEDRVRSLGGAGRIFKDVIIALGVVVGVSWEPVFNKSVAVAAHSFSNPPVVRLLLSAAIVLLLLPAWKRFVLTKQISYTETRSERRSRSYLTKDQDVLNPPQSKQEFRGCGFA</sequence>
<keyword evidence="2" id="KW-1133">Transmembrane helix</keyword>
<feature type="transmembrane region" description="Helical" evidence="2">
    <location>
        <begin position="262"/>
        <end position="284"/>
    </location>
</feature>
<dbReference type="Proteomes" id="UP001642484">
    <property type="component" value="Unassembled WGS sequence"/>
</dbReference>
<dbReference type="EMBL" id="CAXAMN010002447">
    <property type="protein sequence ID" value="CAK8999718.1"/>
    <property type="molecule type" value="Genomic_DNA"/>
</dbReference>
<comment type="caution">
    <text evidence="4">The sequence shown here is derived from an EMBL/GenBank/DDBJ whole genome shotgun (WGS) entry which is preliminary data.</text>
</comment>
<evidence type="ECO:0000256" key="1">
    <source>
        <dbReference type="SAM" id="MobiDB-lite"/>
    </source>
</evidence>
<dbReference type="EMBL" id="CAXAMN010009890">
    <property type="protein sequence ID" value="CAK9030020.1"/>
    <property type="molecule type" value="Genomic_DNA"/>
</dbReference>
<evidence type="ECO:0000313" key="6">
    <source>
        <dbReference type="Proteomes" id="UP001642484"/>
    </source>
</evidence>
<evidence type="ECO:0008006" key="7">
    <source>
        <dbReference type="Google" id="ProtNLM"/>
    </source>
</evidence>
<keyword evidence="6" id="KW-1185">Reference proteome</keyword>
<name>A0ABP0IAU5_9DINO</name>
<keyword evidence="3" id="KW-0732">Signal</keyword>
<accession>A0ABP0IAU5</accession>
<feature type="transmembrane region" description="Helical" evidence="2">
    <location>
        <begin position="137"/>
        <end position="161"/>
    </location>
</feature>
<feature type="transmembrane region" description="Helical" evidence="2">
    <location>
        <begin position="98"/>
        <end position="117"/>
    </location>
</feature>
<gene>
    <name evidence="5" type="ORF">CCMP2556_LOCUS17708</name>
    <name evidence="4" type="ORF">CCMP2556_LOCUS5771</name>
</gene>
<feature type="transmembrane region" description="Helical" evidence="2">
    <location>
        <begin position="415"/>
        <end position="440"/>
    </location>
</feature>
<feature type="transmembrane region" description="Helical" evidence="2">
    <location>
        <begin position="67"/>
        <end position="86"/>
    </location>
</feature>
<evidence type="ECO:0000256" key="2">
    <source>
        <dbReference type="SAM" id="Phobius"/>
    </source>
</evidence>
<keyword evidence="2" id="KW-0812">Transmembrane</keyword>
<feature type="transmembrane region" description="Helical" evidence="2">
    <location>
        <begin position="492"/>
        <end position="509"/>
    </location>
</feature>
<evidence type="ECO:0000313" key="5">
    <source>
        <dbReference type="EMBL" id="CAK9030020.1"/>
    </source>
</evidence>
<evidence type="ECO:0000256" key="3">
    <source>
        <dbReference type="SAM" id="SignalP"/>
    </source>
</evidence>
<feature type="transmembrane region" description="Helical" evidence="2">
    <location>
        <begin position="305"/>
        <end position="325"/>
    </location>
</feature>
<feature type="chain" id="PRO_5045029100" description="Transmembrane protein" evidence="3">
    <location>
        <begin position="31"/>
        <end position="555"/>
    </location>
</feature>
<feature type="transmembrane region" description="Helical" evidence="2">
    <location>
        <begin position="345"/>
        <end position="366"/>
    </location>
</feature>
<feature type="transmembrane region" description="Helical" evidence="2">
    <location>
        <begin position="230"/>
        <end position="256"/>
    </location>
</feature>
<organism evidence="4 6">
    <name type="scientific">Durusdinium trenchii</name>
    <dbReference type="NCBI Taxonomy" id="1381693"/>
    <lineage>
        <taxon>Eukaryota</taxon>
        <taxon>Sar</taxon>
        <taxon>Alveolata</taxon>
        <taxon>Dinophyceae</taxon>
        <taxon>Suessiales</taxon>
        <taxon>Symbiodiniaceae</taxon>
        <taxon>Durusdinium</taxon>
    </lineage>
</organism>
<feature type="transmembrane region" description="Helical" evidence="2">
    <location>
        <begin position="452"/>
        <end position="472"/>
    </location>
</feature>
<keyword evidence="2" id="KW-0472">Membrane</keyword>
<feature type="transmembrane region" description="Helical" evidence="2">
    <location>
        <begin position="386"/>
        <end position="403"/>
    </location>
</feature>